<dbReference type="Pfam" id="PF24963">
    <property type="entry name" value="DUF7768"/>
    <property type="match status" value="1"/>
</dbReference>
<evidence type="ECO:0000313" key="2">
    <source>
        <dbReference type="EMBL" id="MBU9694591.1"/>
    </source>
</evidence>
<sequence>MKGSELMSEVIQAQAAIDKLRIDKSNSHYRPFIFVIAPFTEVVKGQDKAIQTVQSYCRFVYQAGGIPVCPQLYLPQFINMHRSQEFQIAAFINIVLLTKCTETWSFGKPTHDMRYFHRLAKRKGKNIRQFNLKTEVY</sequence>
<name>A0ABS6IUB6_9LACO</name>
<reference evidence="2 3" key="1">
    <citation type="submission" date="2021-06" db="EMBL/GenBank/DDBJ databases">
        <title>Limosilactobacillus angelus sp. nov., isolated from the human vagina.</title>
        <authorList>
            <person name="Chen Y.-S."/>
        </authorList>
    </citation>
    <scope>NUCLEOTIDE SEQUENCE [LARGE SCALE GENOMIC DNA]</scope>
    <source>
        <strain evidence="2 3">P5L02</strain>
    </source>
</reference>
<dbReference type="EMBL" id="JAHPJJ010000003">
    <property type="protein sequence ID" value="MBU9694591.1"/>
    <property type="molecule type" value="Genomic_DNA"/>
</dbReference>
<evidence type="ECO:0000259" key="1">
    <source>
        <dbReference type="Pfam" id="PF24963"/>
    </source>
</evidence>
<gene>
    <name evidence="2" type="ORF">KSL82_01410</name>
</gene>
<dbReference type="InterPro" id="IPR056670">
    <property type="entry name" value="DUF7768"/>
</dbReference>
<proteinExistence type="predicted"/>
<feature type="domain" description="DUF7768" evidence="1">
    <location>
        <begin position="32"/>
        <end position="130"/>
    </location>
</feature>
<comment type="caution">
    <text evidence="2">The sequence shown here is derived from an EMBL/GenBank/DDBJ whole genome shotgun (WGS) entry which is preliminary data.</text>
</comment>
<organism evidence="2 3">
    <name type="scientific">Limosilactobacillus portuensis</name>
    <dbReference type="NCBI Taxonomy" id="2742601"/>
    <lineage>
        <taxon>Bacteria</taxon>
        <taxon>Bacillati</taxon>
        <taxon>Bacillota</taxon>
        <taxon>Bacilli</taxon>
        <taxon>Lactobacillales</taxon>
        <taxon>Lactobacillaceae</taxon>
        <taxon>Limosilactobacillus</taxon>
    </lineage>
</organism>
<keyword evidence="3" id="KW-1185">Reference proteome</keyword>
<evidence type="ECO:0000313" key="3">
    <source>
        <dbReference type="Proteomes" id="UP001196248"/>
    </source>
</evidence>
<protein>
    <recommendedName>
        <fullName evidence="1">DUF7768 domain-containing protein</fullName>
    </recommendedName>
</protein>
<accession>A0ABS6IUB6</accession>
<dbReference type="Proteomes" id="UP001196248">
    <property type="component" value="Unassembled WGS sequence"/>
</dbReference>